<accession>A0ABV5ZRK7</accession>
<evidence type="ECO:0008006" key="5">
    <source>
        <dbReference type="Google" id="ProtNLM"/>
    </source>
</evidence>
<organism evidence="3 4">
    <name type="scientific">Allokutzneria oryzae</name>
    <dbReference type="NCBI Taxonomy" id="1378989"/>
    <lineage>
        <taxon>Bacteria</taxon>
        <taxon>Bacillati</taxon>
        <taxon>Actinomycetota</taxon>
        <taxon>Actinomycetes</taxon>
        <taxon>Pseudonocardiales</taxon>
        <taxon>Pseudonocardiaceae</taxon>
        <taxon>Allokutzneria</taxon>
    </lineage>
</organism>
<feature type="transmembrane region" description="Helical" evidence="1">
    <location>
        <begin position="254"/>
        <end position="277"/>
    </location>
</feature>
<keyword evidence="1" id="KW-0812">Transmembrane</keyword>
<feature type="transmembrane region" description="Helical" evidence="1">
    <location>
        <begin position="131"/>
        <end position="158"/>
    </location>
</feature>
<gene>
    <name evidence="3" type="ORF">ACFFQA_03760</name>
</gene>
<feature type="transmembrane region" description="Helical" evidence="1">
    <location>
        <begin position="107"/>
        <end position="125"/>
    </location>
</feature>
<protein>
    <recommendedName>
        <fullName evidence="5">Integral membrane protein</fullName>
    </recommendedName>
</protein>
<dbReference type="RefSeq" id="WP_377850141.1">
    <property type="nucleotide sequence ID" value="NZ_JBHLZU010000002.1"/>
</dbReference>
<evidence type="ECO:0000256" key="2">
    <source>
        <dbReference type="SAM" id="SignalP"/>
    </source>
</evidence>
<feature type="transmembrane region" description="Helical" evidence="1">
    <location>
        <begin position="165"/>
        <end position="187"/>
    </location>
</feature>
<dbReference type="PANTHER" id="PTHR40761">
    <property type="entry name" value="CONSERVED INTEGRAL MEMBRANE ALANINE VALINE AND LEUCINE RICH PROTEIN-RELATED"/>
    <property type="match status" value="1"/>
</dbReference>
<comment type="caution">
    <text evidence="3">The sequence shown here is derived from an EMBL/GenBank/DDBJ whole genome shotgun (WGS) entry which is preliminary data.</text>
</comment>
<evidence type="ECO:0000313" key="3">
    <source>
        <dbReference type="EMBL" id="MFB9903045.1"/>
    </source>
</evidence>
<feature type="chain" id="PRO_5045494591" description="Integral membrane protein" evidence="2">
    <location>
        <begin position="23"/>
        <end position="315"/>
    </location>
</feature>
<sequence>MMELTVLAVALAALGACCYAGAARLQHTAVRATGDGEALKLASLLGLLRDRRWLLGMGLLVGGTVLHAVAVAIGPLIVVQPVGVLALVLAAVLDARQTGESLTAQRIAPVLTATLGMGLFVAFAAGNTSGALAPLTAVTDALLITLGLLAVFGLVGALSGGGLRCLALGVAGGVAYGLISVLIRLVAQRFQSGGDIDPLAPAGIVVALVVGGWCVQQAYASGPSHMVVACLTVIDPLVAVGMGVGLLGEAAGTSPAVAVAELACAAVALAGVALIALHGNKNSSSSTGRTVGPAENERVLAAAHATSPLTDRTGS</sequence>
<reference evidence="3 4" key="1">
    <citation type="submission" date="2024-09" db="EMBL/GenBank/DDBJ databases">
        <authorList>
            <person name="Sun Q."/>
            <person name="Mori K."/>
        </authorList>
    </citation>
    <scope>NUCLEOTIDE SEQUENCE [LARGE SCALE GENOMIC DNA]</scope>
    <source>
        <strain evidence="3 4">TBRC 7907</strain>
    </source>
</reference>
<evidence type="ECO:0000256" key="1">
    <source>
        <dbReference type="SAM" id="Phobius"/>
    </source>
</evidence>
<proteinExistence type="predicted"/>
<dbReference type="EMBL" id="JBHLZU010000002">
    <property type="protein sequence ID" value="MFB9903045.1"/>
    <property type="molecule type" value="Genomic_DNA"/>
</dbReference>
<feature type="transmembrane region" description="Helical" evidence="1">
    <location>
        <begin position="227"/>
        <end position="248"/>
    </location>
</feature>
<keyword evidence="1" id="KW-1133">Transmembrane helix</keyword>
<dbReference type="PANTHER" id="PTHR40761:SF1">
    <property type="entry name" value="CONSERVED INTEGRAL MEMBRANE ALANINE VALINE AND LEUCINE RICH PROTEIN-RELATED"/>
    <property type="match status" value="1"/>
</dbReference>
<keyword evidence="4" id="KW-1185">Reference proteome</keyword>
<feature type="transmembrane region" description="Helical" evidence="1">
    <location>
        <begin position="199"/>
        <end position="215"/>
    </location>
</feature>
<feature type="transmembrane region" description="Helical" evidence="1">
    <location>
        <begin position="65"/>
        <end position="95"/>
    </location>
</feature>
<feature type="signal peptide" evidence="2">
    <location>
        <begin position="1"/>
        <end position="22"/>
    </location>
</feature>
<name>A0ABV5ZRK7_9PSEU</name>
<keyword evidence="2" id="KW-0732">Signal</keyword>
<evidence type="ECO:0000313" key="4">
    <source>
        <dbReference type="Proteomes" id="UP001589693"/>
    </source>
</evidence>
<keyword evidence="1" id="KW-0472">Membrane</keyword>
<dbReference type="Proteomes" id="UP001589693">
    <property type="component" value="Unassembled WGS sequence"/>
</dbReference>